<evidence type="ECO:0000313" key="1">
    <source>
        <dbReference type="EMBL" id="DAF44206.1"/>
    </source>
</evidence>
<organism evidence="1">
    <name type="scientific">Myoviridae sp. ctNQV2</name>
    <dbReference type="NCBI Taxonomy" id="2827683"/>
    <lineage>
        <taxon>Viruses</taxon>
        <taxon>Duplodnaviria</taxon>
        <taxon>Heunggongvirae</taxon>
        <taxon>Uroviricota</taxon>
        <taxon>Caudoviricetes</taxon>
    </lineage>
</organism>
<accession>A0A8S5RZN4</accession>
<dbReference type="EMBL" id="BK032510">
    <property type="protein sequence ID" value="DAF44206.1"/>
    <property type="molecule type" value="Genomic_DNA"/>
</dbReference>
<proteinExistence type="predicted"/>
<protein>
    <submittedName>
        <fullName evidence="1">Uncharacterized protein</fullName>
    </submittedName>
</protein>
<sequence length="33" mass="4004">MCRPNSQEDSNLMPLKPRSRSHRFLHLESYFLL</sequence>
<name>A0A8S5RZN4_9CAUD</name>
<reference evidence="1" key="1">
    <citation type="journal article" date="2021" name="Proc. Natl. Acad. Sci. U.S.A.">
        <title>A Catalog of Tens of Thousands of Viruses from Human Metagenomes Reveals Hidden Associations with Chronic Diseases.</title>
        <authorList>
            <person name="Tisza M.J."/>
            <person name="Buck C.B."/>
        </authorList>
    </citation>
    <scope>NUCLEOTIDE SEQUENCE</scope>
    <source>
        <strain evidence="1">CtNQV2</strain>
    </source>
</reference>